<feature type="domain" description="Excisionase-like" evidence="3">
    <location>
        <begin position="6"/>
        <end position="62"/>
    </location>
</feature>
<keyword evidence="1" id="KW-0238">DNA-binding</keyword>
<accession>A0A1B7JGA7</accession>
<dbReference type="SUPFAM" id="SSF46955">
    <property type="entry name" value="Putative DNA-binding domain"/>
    <property type="match status" value="1"/>
</dbReference>
<dbReference type="Gene3D" id="1.10.1660.20">
    <property type="match status" value="1"/>
</dbReference>
<dbReference type="InterPro" id="IPR038137">
    <property type="entry name" value="Excisionase-like_sf"/>
</dbReference>
<dbReference type="GO" id="GO:0006310">
    <property type="term" value="P:DNA recombination"/>
    <property type="evidence" value="ECO:0007669"/>
    <property type="project" value="UniProtKB-KW"/>
</dbReference>
<dbReference type="GO" id="GO:0003677">
    <property type="term" value="F:DNA binding"/>
    <property type="evidence" value="ECO:0007669"/>
    <property type="project" value="UniProtKB-KW"/>
</dbReference>
<dbReference type="EMBL" id="LXEW01000053">
    <property type="protein sequence ID" value="OAT46971.1"/>
    <property type="molecule type" value="Genomic_DNA"/>
</dbReference>
<dbReference type="Proteomes" id="UP000078224">
    <property type="component" value="Unassembled WGS sequence"/>
</dbReference>
<protein>
    <recommendedName>
        <fullName evidence="3">Excisionase-like domain-containing protein</fullName>
    </recommendedName>
</protein>
<dbReference type="Pfam" id="PF07825">
    <property type="entry name" value="Exc"/>
    <property type="match status" value="1"/>
</dbReference>
<proteinExistence type="predicted"/>
<keyword evidence="5" id="KW-1185">Reference proteome</keyword>
<evidence type="ECO:0000313" key="5">
    <source>
        <dbReference type="Proteomes" id="UP000078224"/>
    </source>
</evidence>
<evidence type="ECO:0000256" key="1">
    <source>
        <dbReference type="ARBA" id="ARBA00023125"/>
    </source>
</evidence>
<keyword evidence="2" id="KW-0233">DNA recombination</keyword>
<dbReference type="OrthoDB" id="8859100at2"/>
<evidence type="ECO:0000313" key="4">
    <source>
        <dbReference type="EMBL" id="OAT46971.1"/>
    </source>
</evidence>
<dbReference type="InterPro" id="IPR009061">
    <property type="entry name" value="DNA-bd_dom_put_sf"/>
</dbReference>
<name>A0A1B7JGA7_9GAMM</name>
<comment type="caution">
    <text evidence="4">The sequence shown here is derived from an EMBL/GenBank/DDBJ whole genome shotgun (WGS) entry which is preliminary data.</text>
</comment>
<reference evidence="4 5" key="1">
    <citation type="submission" date="2016-04" db="EMBL/GenBank/DDBJ databases">
        <title>ATOL: Assembling a taxonomically balanced genome-scale reconstruction of the evolutionary history of the Enterobacteriaceae.</title>
        <authorList>
            <person name="Plunkett G.III."/>
            <person name="Neeno-Eckwall E.C."/>
            <person name="Glasner J.D."/>
            <person name="Perna N.T."/>
        </authorList>
    </citation>
    <scope>NUCLEOTIDE SEQUENCE [LARGE SCALE GENOMIC DNA]</scope>
    <source>
        <strain evidence="4 5">ATCC 35613</strain>
    </source>
</reference>
<organism evidence="4 5">
    <name type="scientific">Providencia heimbachae ATCC 35613</name>
    <dbReference type="NCBI Taxonomy" id="1354272"/>
    <lineage>
        <taxon>Bacteria</taxon>
        <taxon>Pseudomonadati</taxon>
        <taxon>Pseudomonadota</taxon>
        <taxon>Gammaproteobacteria</taxon>
        <taxon>Enterobacterales</taxon>
        <taxon>Morganellaceae</taxon>
        <taxon>Providencia</taxon>
    </lineage>
</organism>
<sequence>MTRTKTLKTWAEEEFEAPVPSYQTLIRYAKNGMISPQPFKAGRCWRVDTNARFIGMNTKPTIKHNDDPRLLRILEDGSST</sequence>
<evidence type="ECO:0000259" key="3">
    <source>
        <dbReference type="Pfam" id="PF07825"/>
    </source>
</evidence>
<dbReference type="InterPro" id="IPR012884">
    <property type="entry name" value="Excisionase-like"/>
</dbReference>
<gene>
    <name evidence="4" type="ORF">M998_3774</name>
</gene>
<dbReference type="PATRIC" id="fig|1354272.4.peg.3859"/>
<dbReference type="AlphaFoldDB" id="A0A1B7JGA7"/>
<evidence type="ECO:0000256" key="2">
    <source>
        <dbReference type="ARBA" id="ARBA00023172"/>
    </source>
</evidence>